<dbReference type="SUPFAM" id="SSF51658">
    <property type="entry name" value="Xylose isomerase-like"/>
    <property type="match status" value="1"/>
</dbReference>
<dbReference type="Proteomes" id="UP000320421">
    <property type="component" value="Chromosome"/>
</dbReference>
<keyword evidence="3" id="KW-0413">Isomerase</keyword>
<feature type="domain" description="Xylose isomerase-like TIM barrel" evidence="2">
    <location>
        <begin position="58"/>
        <end position="276"/>
    </location>
</feature>
<dbReference type="GO" id="GO:0016853">
    <property type="term" value="F:isomerase activity"/>
    <property type="evidence" value="ECO:0007669"/>
    <property type="project" value="UniProtKB-KW"/>
</dbReference>
<protein>
    <submittedName>
        <fullName evidence="3">Xylose isomerase-like TIM barrel</fullName>
    </submittedName>
</protein>
<evidence type="ECO:0000313" key="3">
    <source>
        <dbReference type="EMBL" id="QDT19368.1"/>
    </source>
</evidence>
<dbReference type="InterPro" id="IPR013022">
    <property type="entry name" value="Xyl_isomerase-like_TIM-brl"/>
</dbReference>
<feature type="region of interest" description="Disordered" evidence="1">
    <location>
        <begin position="1"/>
        <end position="27"/>
    </location>
</feature>
<dbReference type="PANTHER" id="PTHR12110">
    <property type="entry name" value="HYDROXYPYRUVATE ISOMERASE"/>
    <property type="match status" value="1"/>
</dbReference>
<organism evidence="3 4">
    <name type="scientific">Gimesia chilikensis</name>
    <dbReference type="NCBI Taxonomy" id="2605989"/>
    <lineage>
        <taxon>Bacteria</taxon>
        <taxon>Pseudomonadati</taxon>
        <taxon>Planctomycetota</taxon>
        <taxon>Planctomycetia</taxon>
        <taxon>Planctomycetales</taxon>
        <taxon>Planctomycetaceae</taxon>
        <taxon>Gimesia</taxon>
    </lineage>
</organism>
<dbReference type="InterPro" id="IPR036237">
    <property type="entry name" value="Xyl_isomerase-like_sf"/>
</dbReference>
<gene>
    <name evidence="3" type="ORF">HG66A1_11330</name>
</gene>
<evidence type="ECO:0000256" key="1">
    <source>
        <dbReference type="SAM" id="MobiDB-lite"/>
    </source>
</evidence>
<evidence type="ECO:0000313" key="4">
    <source>
        <dbReference type="Proteomes" id="UP000320421"/>
    </source>
</evidence>
<keyword evidence="4" id="KW-1185">Reference proteome</keyword>
<dbReference type="AlphaFoldDB" id="A0A517PJ13"/>
<feature type="compositionally biased region" description="Polar residues" evidence="1">
    <location>
        <begin position="1"/>
        <end position="19"/>
    </location>
</feature>
<dbReference type="EMBL" id="CP036266">
    <property type="protein sequence ID" value="QDT19368.1"/>
    <property type="molecule type" value="Genomic_DNA"/>
</dbReference>
<dbReference type="PANTHER" id="PTHR12110:SF52">
    <property type="entry name" value="XYLOSE ISOMERASE"/>
    <property type="match status" value="1"/>
</dbReference>
<proteinExistence type="predicted"/>
<name>A0A517PJ13_9PLAN</name>
<sequence length="294" mass="32362">MTKELLSQQKVSSFSTPASSIKPDHASPTLSLSERISINQITTYHWSFKESLNGLLSAGIPAIGLWNRKVLDLEPAEAAELVIDSGMKVSTVSLAGGFTGCNEYAFEDAIADAIQLICFGGQVNASAIQIASGPRAGHTLNHARDLTTEALKRLGDVASLTGTRLALKTMRSPQSRHWTFLNSLHANLELIDACGHPAVGLALEPALLLNEENPEQLLSEIMPLIASVQVSDWDISEELTDEFPQYQLLEMIHDSGYKGFYDLEIWSEEIWQSDYESLLSRVRQLTQAESSRYE</sequence>
<reference evidence="3 4" key="1">
    <citation type="submission" date="2019-02" db="EMBL/GenBank/DDBJ databases">
        <title>Deep-cultivation of Planctomycetes and their phenomic and genomic characterization uncovers novel biology.</title>
        <authorList>
            <person name="Wiegand S."/>
            <person name="Jogler M."/>
            <person name="Boedeker C."/>
            <person name="Pinto D."/>
            <person name="Vollmers J."/>
            <person name="Rivas-Marin E."/>
            <person name="Kohn T."/>
            <person name="Peeters S.H."/>
            <person name="Heuer A."/>
            <person name="Rast P."/>
            <person name="Oberbeckmann S."/>
            <person name="Bunk B."/>
            <person name="Jeske O."/>
            <person name="Meyerdierks A."/>
            <person name="Storesund J.E."/>
            <person name="Kallscheuer N."/>
            <person name="Luecker S."/>
            <person name="Lage O.M."/>
            <person name="Pohl T."/>
            <person name="Merkel B.J."/>
            <person name="Hornburger P."/>
            <person name="Mueller R.-W."/>
            <person name="Bruemmer F."/>
            <person name="Labrenz M."/>
            <person name="Spormann A.M."/>
            <person name="Op den Camp H."/>
            <person name="Overmann J."/>
            <person name="Amann R."/>
            <person name="Jetten M.S.M."/>
            <person name="Mascher T."/>
            <person name="Medema M.H."/>
            <person name="Devos D.P."/>
            <person name="Kaster A.-K."/>
            <person name="Ovreas L."/>
            <person name="Rohde M."/>
            <person name="Galperin M.Y."/>
            <person name="Jogler C."/>
        </authorList>
    </citation>
    <scope>NUCLEOTIDE SEQUENCE [LARGE SCALE GENOMIC DNA]</scope>
    <source>
        <strain evidence="3 4">HG66A1</strain>
    </source>
</reference>
<evidence type="ECO:0000259" key="2">
    <source>
        <dbReference type="Pfam" id="PF01261"/>
    </source>
</evidence>
<dbReference type="RefSeq" id="WP_145181218.1">
    <property type="nucleotide sequence ID" value="NZ_CP036266.1"/>
</dbReference>
<accession>A0A517PJ13</accession>
<dbReference type="Gene3D" id="3.20.20.150">
    <property type="entry name" value="Divalent-metal-dependent TIM barrel enzymes"/>
    <property type="match status" value="1"/>
</dbReference>
<dbReference type="Pfam" id="PF01261">
    <property type="entry name" value="AP_endonuc_2"/>
    <property type="match status" value="1"/>
</dbReference>
<dbReference type="OrthoDB" id="9782626at2"/>
<dbReference type="InterPro" id="IPR050312">
    <property type="entry name" value="IolE/XylAMocC-like"/>
</dbReference>